<evidence type="ECO:0000313" key="3">
    <source>
        <dbReference type="Proteomes" id="UP000773469"/>
    </source>
</evidence>
<proteinExistence type="predicted"/>
<evidence type="ECO:0000259" key="1">
    <source>
        <dbReference type="Pfam" id="PF17775"/>
    </source>
</evidence>
<feature type="domain" description="YchJ-like middle NTF2-like" evidence="1">
    <location>
        <begin position="37"/>
        <end position="131"/>
    </location>
</feature>
<dbReference type="Proteomes" id="UP000773469">
    <property type="component" value="Unassembled WGS sequence"/>
</dbReference>
<dbReference type="PANTHER" id="PTHR33747:SF1">
    <property type="entry name" value="ADENYLATE CYCLASE-ASSOCIATED CAP C-TERMINAL DOMAIN-CONTAINING PROTEIN"/>
    <property type="match status" value="1"/>
</dbReference>
<gene>
    <name evidence="2" type="ORF">TUM3794_28810</name>
</gene>
<dbReference type="EMBL" id="BPEU01000021">
    <property type="protein sequence ID" value="GIU43354.1"/>
    <property type="molecule type" value="Genomic_DNA"/>
</dbReference>
<dbReference type="SUPFAM" id="SSF103642">
    <property type="entry name" value="Sec-C motif"/>
    <property type="match status" value="1"/>
</dbReference>
<name>A0ABQ4P745_SHECO</name>
<dbReference type="PANTHER" id="PTHR33747">
    <property type="entry name" value="UPF0225 PROTEIN SCO1677"/>
    <property type="match status" value="1"/>
</dbReference>
<dbReference type="SUPFAM" id="SSF54427">
    <property type="entry name" value="NTF2-like"/>
    <property type="match status" value="1"/>
</dbReference>
<dbReference type="Pfam" id="PF17775">
    <property type="entry name" value="YchJ_M-like"/>
    <property type="match status" value="1"/>
</dbReference>
<evidence type="ECO:0000313" key="2">
    <source>
        <dbReference type="EMBL" id="GIU43354.1"/>
    </source>
</evidence>
<keyword evidence="3" id="KW-1185">Reference proteome</keyword>
<dbReference type="Pfam" id="PF02810">
    <property type="entry name" value="SEC-C"/>
    <property type="match status" value="1"/>
</dbReference>
<dbReference type="RefSeq" id="WP_220757248.1">
    <property type="nucleotide sequence ID" value="NZ_BPEU01000021.1"/>
</dbReference>
<dbReference type="InterPro" id="IPR048469">
    <property type="entry name" value="YchJ-like_M"/>
</dbReference>
<dbReference type="Gene3D" id="3.10.450.50">
    <property type="match status" value="1"/>
</dbReference>
<protein>
    <submittedName>
        <fullName evidence="2">UPF0225 protein</fullName>
    </submittedName>
</protein>
<organism evidence="2 3">
    <name type="scientific">Shewanella colwelliana</name>
    <name type="common">Alteromonas colwelliana</name>
    <dbReference type="NCBI Taxonomy" id="23"/>
    <lineage>
        <taxon>Bacteria</taxon>
        <taxon>Pseudomonadati</taxon>
        <taxon>Pseudomonadota</taxon>
        <taxon>Gammaproteobacteria</taxon>
        <taxon>Alteromonadales</taxon>
        <taxon>Shewanellaceae</taxon>
        <taxon>Shewanella</taxon>
    </lineage>
</organism>
<sequence length="162" mass="18635">MNQPINLCPCGQDILGQRLSYAECCHRFHQGDLPSHPELLMRSRYSAFVLRRHDYLIATHHPDFLNGLTRAILDSDNQTRWHGLQIINAKKNGQTGLVTFQAWYLENGKLDAIHEVSQFKWVNGKWLYTEGQQFSAILPKRNEPCLCHSGKKFKQCCIALAN</sequence>
<comment type="caution">
    <text evidence="2">The sequence shown here is derived from an EMBL/GenBank/DDBJ whole genome shotgun (WGS) entry which is preliminary data.</text>
</comment>
<accession>A0ABQ4P745</accession>
<reference evidence="2 3" key="1">
    <citation type="submission" date="2021-05" db="EMBL/GenBank/DDBJ databases">
        <title>Molecular characterization for Shewanella algae harboring chromosomal blaOXA-55-like strains isolated from clinical and environment sample.</title>
        <authorList>
            <person name="Ohama Y."/>
            <person name="Aoki K."/>
            <person name="Harada S."/>
            <person name="Moriya K."/>
            <person name="Ishii Y."/>
            <person name="Tateda K."/>
        </authorList>
    </citation>
    <scope>NUCLEOTIDE SEQUENCE [LARGE SCALE GENOMIC DNA]</scope>
    <source>
        <strain evidence="2 3">MBTL60-118</strain>
    </source>
</reference>
<dbReference type="InterPro" id="IPR032710">
    <property type="entry name" value="NTF2-like_dom_sf"/>
</dbReference>
<dbReference type="InterPro" id="IPR004027">
    <property type="entry name" value="SEC_C_motif"/>
</dbReference>